<keyword evidence="4" id="KW-1185">Reference proteome</keyword>
<accession>A0AAE0HNC9</accession>
<organism evidence="3 4">
    <name type="scientific">Chaetomium fimeti</name>
    <dbReference type="NCBI Taxonomy" id="1854472"/>
    <lineage>
        <taxon>Eukaryota</taxon>
        <taxon>Fungi</taxon>
        <taxon>Dikarya</taxon>
        <taxon>Ascomycota</taxon>
        <taxon>Pezizomycotina</taxon>
        <taxon>Sordariomycetes</taxon>
        <taxon>Sordariomycetidae</taxon>
        <taxon>Sordariales</taxon>
        <taxon>Chaetomiaceae</taxon>
        <taxon>Chaetomium</taxon>
    </lineage>
</organism>
<dbReference type="GeneID" id="87838120"/>
<reference evidence="3" key="1">
    <citation type="journal article" date="2023" name="Mol. Phylogenet. Evol.">
        <title>Genome-scale phylogeny and comparative genomics of the fungal order Sordariales.</title>
        <authorList>
            <person name="Hensen N."/>
            <person name="Bonometti L."/>
            <person name="Westerberg I."/>
            <person name="Brannstrom I.O."/>
            <person name="Guillou S."/>
            <person name="Cros-Aarteil S."/>
            <person name="Calhoun S."/>
            <person name="Haridas S."/>
            <person name="Kuo A."/>
            <person name="Mondo S."/>
            <person name="Pangilinan J."/>
            <person name="Riley R."/>
            <person name="LaButti K."/>
            <person name="Andreopoulos B."/>
            <person name="Lipzen A."/>
            <person name="Chen C."/>
            <person name="Yan M."/>
            <person name="Daum C."/>
            <person name="Ng V."/>
            <person name="Clum A."/>
            <person name="Steindorff A."/>
            <person name="Ohm R.A."/>
            <person name="Martin F."/>
            <person name="Silar P."/>
            <person name="Natvig D.O."/>
            <person name="Lalanne C."/>
            <person name="Gautier V."/>
            <person name="Ament-Velasquez S.L."/>
            <person name="Kruys A."/>
            <person name="Hutchinson M.I."/>
            <person name="Powell A.J."/>
            <person name="Barry K."/>
            <person name="Miller A.N."/>
            <person name="Grigoriev I.V."/>
            <person name="Debuchy R."/>
            <person name="Gladieux P."/>
            <person name="Hiltunen Thoren M."/>
            <person name="Johannesson H."/>
        </authorList>
    </citation>
    <scope>NUCLEOTIDE SEQUENCE</scope>
    <source>
        <strain evidence="3">CBS 168.71</strain>
    </source>
</reference>
<name>A0AAE0HNC9_9PEZI</name>
<protein>
    <recommendedName>
        <fullName evidence="2">Azaphilone pigments biosynthesis cluster protein L N-terminal domain-containing protein</fullName>
    </recommendedName>
</protein>
<evidence type="ECO:0000256" key="1">
    <source>
        <dbReference type="SAM" id="MobiDB-lite"/>
    </source>
</evidence>
<evidence type="ECO:0000259" key="2">
    <source>
        <dbReference type="Pfam" id="PF17111"/>
    </source>
</evidence>
<dbReference type="Proteomes" id="UP001278766">
    <property type="component" value="Unassembled WGS sequence"/>
</dbReference>
<dbReference type="InterPro" id="IPR031348">
    <property type="entry name" value="PigL_N"/>
</dbReference>
<feature type="region of interest" description="Disordered" evidence="1">
    <location>
        <begin position="224"/>
        <end position="257"/>
    </location>
</feature>
<reference evidence="3" key="2">
    <citation type="submission" date="2023-06" db="EMBL/GenBank/DDBJ databases">
        <authorList>
            <consortium name="Lawrence Berkeley National Laboratory"/>
            <person name="Haridas S."/>
            <person name="Hensen N."/>
            <person name="Bonometti L."/>
            <person name="Westerberg I."/>
            <person name="Brannstrom I.O."/>
            <person name="Guillou S."/>
            <person name="Cros-Aarteil S."/>
            <person name="Calhoun S."/>
            <person name="Kuo A."/>
            <person name="Mondo S."/>
            <person name="Pangilinan J."/>
            <person name="Riley R."/>
            <person name="Labutti K."/>
            <person name="Andreopoulos B."/>
            <person name="Lipzen A."/>
            <person name="Chen C."/>
            <person name="Yanf M."/>
            <person name="Daum C."/>
            <person name="Ng V."/>
            <person name="Clum A."/>
            <person name="Steindorff A."/>
            <person name="Ohm R."/>
            <person name="Martin F."/>
            <person name="Silar P."/>
            <person name="Natvig D."/>
            <person name="Lalanne C."/>
            <person name="Gautier V."/>
            <person name="Ament-Velasquez S.L."/>
            <person name="Kruys A."/>
            <person name="Hutchinson M.I."/>
            <person name="Powell A.J."/>
            <person name="Barry K."/>
            <person name="Miller A.N."/>
            <person name="Grigoriev I.V."/>
            <person name="Debuchy R."/>
            <person name="Gladieux P."/>
            <person name="Thoren M.H."/>
            <person name="Johannesson H."/>
        </authorList>
    </citation>
    <scope>NUCLEOTIDE SEQUENCE</scope>
    <source>
        <strain evidence="3">CBS 168.71</strain>
    </source>
</reference>
<feature type="compositionally biased region" description="Polar residues" evidence="1">
    <location>
        <begin position="394"/>
        <end position="404"/>
    </location>
</feature>
<gene>
    <name evidence="3" type="ORF">B0H64DRAFT_337782</name>
</gene>
<dbReference type="PANTHER" id="PTHR42105">
    <property type="entry name" value="DIM2-ASSOCIATED PROTEIN 1"/>
    <property type="match status" value="1"/>
</dbReference>
<feature type="compositionally biased region" description="Polar residues" evidence="1">
    <location>
        <begin position="370"/>
        <end position="380"/>
    </location>
</feature>
<dbReference type="AlphaFoldDB" id="A0AAE0HNC9"/>
<feature type="region of interest" description="Disordered" evidence="1">
    <location>
        <begin position="596"/>
        <end position="619"/>
    </location>
</feature>
<dbReference type="Pfam" id="PF17111">
    <property type="entry name" value="PigL_N"/>
    <property type="match status" value="1"/>
</dbReference>
<feature type="region of interest" description="Disordered" evidence="1">
    <location>
        <begin position="302"/>
        <end position="322"/>
    </location>
</feature>
<evidence type="ECO:0000313" key="3">
    <source>
        <dbReference type="EMBL" id="KAK3299679.1"/>
    </source>
</evidence>
<comment type="caution">
    <text evidence="3">The sequence shown here is derived from an EMBL/GenBank/DDBJ whole genome shotgun (WGS) entry which is preliminary data.</text>
</comment>
<feature type="region of interest" description="Disordered" evidence="1">
    <location>
        <begin position="363"/>
        <end position="404"/>
    </location>
</feature>
<sequence>MDPLSITAGAVSLAANVLRSAAFVKEAVDQFRDAPALARDIEHEIKVVQAALRQVEAALQRDPQAIKRLSLDDVFELSVEGCWDTLQDITHEFETLFGRHDWRLRVAVWWNSGDIRRLLGRLETKKGSLMLLVQALSLHSVQEMQELLQENMRTLDIARLGLDDMVPSYPAYTAKELDSTASGIDSGDSMLGDRDSVVSNTRFIFDDICFDSKPYRHTVARVSAKERYHHKRGEGSSSAGAPRSTPGREAEAEAEPDMGTLRKTEPRIQPNGVTPEEHEAVVMKLREAEALIRILQGRVQPPGTVLKEQQTSEGPNERRGTDVEPYIVPEIPATDESRRRTTRRADGARDLLLEKKVAQARPKATIKSAGKTSSVINQRSVLPDGLPVAAGSTRGPSRSRATPSNKEVELLIEYFKEGKHDNSKPSIKVHSTPSDEGKPQRIIVTNLCNGTARILDADTGRDVTSICTPDIETQDAPTATGPTAKGAPLFDHPRPLPGPESLLSQARARSAIARTTNPIFGHGASGMSGTRIVPESNSLDLWQAPQEPVVNHNTEQPTPEDREEVNEVFRHIVPPARPNHPLPLLIEDELRGSDIDRTKQTNGRPIANQRPYLSDDPRPLGMDVQRAIGTTMENTVRSVDASAVPTGSGTHPYPQPRRPFQARVVKEDEKAKKQSVFIRAFKGLGSRSNKELAGLEETLMQLLIEVEQLKSGENGVVKAR</sequence>
<dbReference type="EMBL" id="JAUEPN010000002">
    <property type="protein sequence ID" value="KAK3299679.1"/>
    <property type="molecule type" value="Genomic_DNA"/>
</dbReference>
<proteinExistence type="predicted"/>
<dbReference type="RefSeq" id="XP_062663193.1">
    <property type="nucleotide sequence ID" value="XM_062801172.1"/>
</dbReference>
<feature type="domain" description="Azaphilone pigments biosynthesis cluster protein L N-terminal" evidence="2">
    <location>
        <begin position="1"/>
        <end position="153"/>
    </location>
</feature>
<evidence type="ECO:0000313" key="4">
    <source>
        <dbReference type="Proteomes" id="UP001278766"/>
    </source>
</evidence>
<dbReference type="PANTHER" id="PTHR42105:SF1">
    <property type="entry name" value="TRANSALDOLASE"/>
    <property type="match status" value="1"/>
</dbReference>
<feature type="region of interest" description="Disordered" evidence="1">
    <location>
        <begin position="419"/>
        <end position="438"/>
    </location>
</feature>